<dbReference type="AlphaFoldDB" id="W1UYU5"/>
<sequence length="49" mass="5962">MHFKHSFTVPNEKNACIRPQRGVYMHLHGTAFLFRDTFIIIYYIEKVQY</sequence>
<protein>
    <submittedName>
        <fullName evidence="1">Uncharacterized protein</fullName>
    </submittedName>
</protein>
<evidence type="ECO:0000313" key="2">
    <source>
        <dbReference type="Proteomes" id="UP000018855"/>
    </source>
</evidence>
<name>W1UYU5_9FIRM</name>
<proteinExistence type="predicted"/>
<reference evidence="1 2" key="1">
    <citation type="submission" date="2013-12" db="EMBL/GenBank/DDBJ databases">
        <title>A Varibaculum cambriense genome reconstructed from a premature infant gut community with otherwise low bacterial novelty that shifts toward anaerobic metabolism during the third week of life.</title>
        <authorList>
            <person name="Brown C.T."/>
            <person name="Sharon I."/>
            <person name="Thomas B.C."/>
            <person name="Castelle C.J."/>
            <person name="Morowitz M.J."/>
            <person name="Banfield J.F."/>
        </authorList>
    </citation>
    <scope>NUCLEOTIDE SEQUENCE [LARGE SCALE GENOMIC DNA]</scope>
    <source>
        <strain evidence="2">DORA_11</strain>
    </source>
</reference>
<organism evidence="1 2">
    <name type="scientific">Veillonella dispar DORA_11</name>
    <dbReference type="NCBI Taxonomy" id="1403949"/>
    <lineage>
        <taxon>Bacteria</taxon>
        <taxon>Bacillati</taxon>
        <taxon>Bacillota</taxon>
        <taxon>Negativicutes</taxon>
        <taxon>Veillonellales</taxon>
        <taxon>Veillonellaceae</taxon>
        <taxon>Veillonella</taxon>
    </lineage>
</organism>
<dbReference type="EMBL" id="AZMJ01000574">
    <property type="protein sequence ID" value="ETI97874.1"/>
    <property type="molecule type" value="Genomic_DNA"/>
</dbReference>
<gene>
    <name evidence="1" type="ORF">Q619_VDC00574G0037</name>
</gene>
<accession>W1UYU5</accession>
<dbReference type="Proteomes" id="UP000018855">
    <property type="component" value="Unassembled WGS sequence"/>
</dbReference>
<evidence type="ECO:0000313" key="1">
    <source>
        <dbReference type="EMBL" id="ETI97874.1"/>
    </source>
</evidence>
<comment type="caution">
    <text evidence="1">The sequence shown here is derived from an EMBL/GenBank/DDBJ whole genome shotgun (WGS) entry which is preliminary data.</text>
</comment>